<protein>
    <submittedName>
        <fullName evidence="1">Uncharacterized protein</fullName>
    </submittedName>
</protein>
<dbReference type="Proteomes" id="UP001168821">
    <property type="component" value="Unassembled WGS sequence"/>
</dbReference>
<sequence length="63" mass="6688">EGDWRVATAGRGKNLFGHVVVSAQIIKNPEGGPSARSLLVVPNEGNFTQERKTLLSWSVAAIG</sequence>
<reference evidence="1" key="1">
    <citation type="journal article" date="2023" name="G3 (Bethesda)">
        <title>Whole genome assemblies of Zophobas morio and Tenebrio molitor.</title>
        <authorList>
            <person name="Kaur S."/>
            <person name="Stinson S.A."/>
            <person name="diCenzo G.C."/>
        </authorList>
    </citation>
    <scope>NUCLEOTIDE SEQUENCE</scope>
    <source>
        <strain evidence="1">QUZm001</strain>
    </source>
</reference>
<evidence type="ECO:0000313" key="1">
    <source>
        <dbReference type="EMBL" id="KAJ3617942.1"/>
    </source>
</evidence>
<keyword evidence="2" id="KW-1185">Reference proteome</keyword>
<gene>
    <name evidence="1" type="ORF">Zmor_008787</name>
</gene>
<comment type="caution">
    <text evidence="1">The sequence shown here is derived from an EMBL/GenBank/DDBJ whole genome shotgun (WGS) entry which is preliminary data.</text>
</comment>
<accession>A0AA38HJR6</accession>
<dbReference type="EMBL" id="JALNTZ010002378">
    <property type="protein sequence ID" value="KAJ3617942.1"/>
    <property type="molecule type" value="Genomic_DNA"/>
</dbReference>
<dbReference type="AlphaFoldDB" id="A0AA38HJR6"/>
<organism evidence="1 2">
    <name type="scientific">Zophobas morio</name>
    <dbReference type="NCBI Taxonomy" id="2755281"/>
    <lineage>
        <taxon>Eukaryota</taxon>
        <taxon>Metazoa</taxon>
        <taxon>Ecdysozoa</taxon>
        <taxon>Arthropoda</taxon>
        <taxon>Hexapoda</taxon>
        <taxon>Insecta</taxon>
        <taxon>Pterygota</taxon>
        <taxon>Neoptera</taxon>
        <taxon>Endopterygota</taxon>
        <taxon>Coleoptera</taxon>
        <taxon>Polyphaga</taxon>
        <taxon>Cucujiformia</taxon>
        <taxon>Tenebrionidae</taxon>
        <taxon>Zophobas</taxon>
    </lineage>
</organism>
<proteinExistence type="predicted"/>
<name>A0AA38HJR6_9CUCU</name>
<feature type="non-terminal residue" evidence="1">
    <location>
        <position position="1"/>
    </location>
</feature>
<evidence type="ECO:0000313" key="2">
    <source>
        <dbReference type="Proteomes" id="UP001168821"/>
    </source>
</evidence>